<dbReference type="GeneID" id="92715853"/>
<dbReference type="PANTHER" id="PTHR30189">
    <property type="entry name" value="LPS-ASSEMBLY PROTEIN"/>
    <property type="match status" value="1"/>
</dbReference>
<proteinExistence type="predicted"/>
<dbReference type="RefSeq" id="WP_143332373.1">
    <property type="nucleotide sequence ID" value="NZ_AP019697.1"/>
</dbReference>
<feature type="compositionally biased region" description="Basic and acidic residues" evidence="1">
    <location>
        <begin position="81"/>
        <end position="101"/>
    </location>
</feature>
<gene>
    <name evidence="3" type="ORF">Dia5BBH33_06340</name>
</gene>
<organism evidence="3 4">
    <name type="scientific">Dialister hominis</name>
    <dbReference type="NCBI Taxonomy" id="2582419"/>
    <lineage>
        <taxon>Bacteria</taxon>
        <taxon>Bacillati</taxon>
        <taxon>Bacillota</taxon>
        <taxon>Negativicutes</taxon>
        <taxon>Veillonellales</taxon>
        <taxon>Veillonellaceae</taxon>
        <taxon>Dialister</taxon>
    </lineage>
</organism>
<protein>
    <recommendedName>
        <fullName evidence="5">Organic solvent tolerance protein OstA</fullName>
    </recommendedName>
</protein>
<feature type="region of interest" description="Disordered" evidence="1">
    <location>
        <begin position="81"/>
        <end position="108"/>
    </location>
</feature>
<evidence type="ECO:0000256" key="2">
    <source>
        <dbReference type="SAM" id="SignalP"/>
    </source>
</evidence>
<reference evidence="4" key="1">
    <citation type="submission" date="2019-05" db="EMBL/GenBank/DDBJ databases">
        <title>Complete genome sequencing of Dialister sp. strain 5BBH33.</title>
        <authorList>
            <person name="Sakamoto M."/>
            <person name="Murakami T."/>
            <person name="Mori H."/>
        </authorList>
    </citation>
    <scope>NUCLEOTIDE SEQUENCE [LARGE SCALE GENOMIC DNA]</scope>
    <source>
        <strain evidence="4">5BBH33</strain>
    </source>
</reference>
<keyword evidence="2" id="KW-0732">Signal</keyword>
<feature type="chain" id="PRO_5034984458" description="Organic solvent tolerance protein OstA" evidence="2">
    <location>
        <begin position="25"/>
        <end position="553"/>
    </location>
</feature>
<keyword evidence="4" id="KW-1185">Reference proteome</keyword>
<dbReference type="InterPro" id="IPR050218">
    <property type="entry name" value="LptD"/>
</dbReference>
<accession>A0A8D5A489</accession>
<dbReference type="EMBL" id="AP019697">
    <property type="protein sequence ID" value="BBK24699.1"/>
    <property type="molecule type" value="Genomic_DNA"/>
</dbReference>
<evidence type="ECO:0000313" key="3">
    <source>
        <dbReference type="EMBL" id="BBK24699.1"/>
    </source>
</evidence>
<dbReference type="GO" id="GO:0009279">
    <property type="term" value="C:cell outer membrane"/>
    <property type="evidence" value="ECO:0007669"/>
    <property type="project" value="TreeGrafter"/>
</dbReference>
<dbReference type="AlphaFoldDB" id="A0A8D5A489"/>
<dbReference type="OrthoDB" id="1629906at2"/>
<dbReference type="KEGG" id="dho:Dia5BBH33_06340"/>
<evidence type="ECO:0008006" key="5">
    <source>
        <dbReference type="Google" id="ProtNLM"/>
    </source>
</evidence>
<sequence length="553" mass="62948">MTNKRTYALLLAAILAGMAVPAAAEDAEDAASSQADAAAADKLQDNMMTDLPPVDRAGTIALADEGILYPPSSGSSIIRDTTAKKAEEKPKTKTKMKDGKPVQDTGISKENPMYVTADYMRYNDTTGDVDALGKVDIRHMMDTYQTEYLYGNMITKKYVIPGELTWTNPQTNLKAQRGEYDAEKGIGKFEGLTGWQQGTYYYQGSDGIYDRNANKMIVNNGYFTTRHAVAKVPDYRIEADSIDIYPGDHYTAHEVKLMAKNTILLTLSSYTGSLKDNSGEIGLWSLIPRPVFDSDNGMGLHNSLVIPINEDPDSTVYMENRWYTKSGYKPDIGIKYRVPVGTFRLHYAEEESTTNDDGGIWVKKKPSLEFDTNHFYLFKSRFYVGASGEIGKWDEERNGRDVDGNYKGYELYISGDPWHLGKFMNFGWKAGYAKDYYGYSNNIRRNSYYSMGLSGHYKIFDGWIGYTDRDLKGYTPYYYDSYSSEKPVDAGFRIQATSMDAFSLSWSVDTVNGILNHRYWTYYRDMHSFYAWIRYDDIEKETKFMIMPKDFKF</sequence>
<dbReference type="GO" id="GO:1990351">
    <property type="term" value="C:transporter complex"/>
    <property type="evidence" value="ECO:0007669"/>
    <property type="project" value="TreeGrafter"/>
</dbReference>
<dbReference type="Proteomes" id="UP000320585">
    <property type="component" value="Chromosome"/>
</dbReference>
<name>A0A8D5A489_9FIRM</name>
<evidence type="ECO:0000256" key="1">
    <source>
        <dbReference type="SAM" id="MobiDB-lite"/>
    </source>
</evidence>
<dbReference type="PANTHER" id="PTHR30189:SF1">
    <property type="entry name" value="LPS-ASSEMBLY PROTEIN LPTD"/>
    <property type="match status" value="1"/>
</dbReference>
<evidence type="ECO:0000313" key="4">
    <source>
        <dbReference type="Proteomes" id="UP000320585"/>
    </source>
</evidence>
<feature type="signal peptide" evidence="2">
    <location>
        <begin position="1"/>
        <end position="24"/>
    </location>
</feature>